<feature type="site" description="Transition state stabilizer" evidence="7">
    <location>
        <position position="39"/>
    </location>
</feature>
<sequence>MNALVQPHAVDAALPARVPVIAVILAGGQGTRFGSELPKQFVKLSGRMVIEHTLEVFEHCEAVDRILVVVPPGHEDTVWEAAMRSGWRKLEKVVLGGRDRADSTAAALAALDTDADDCHVLVHDAARPLLDRDILERCLLALRQHAAVDVVVPASDTIVEVGPHGHIHDIPERSRLRRGQTPQGFHLGVLREAYRLGTARGLSGVTCDCGVVRRELPHVDIATVAGSPSNLKITDGVDLYIAEKLIQTRGTQAARDDALLAQLRDQVIVVVGASYGIGAAVATLAEAHGARVHRAGRSCANVDITRAKDVQALLVGIAAREGRIAAVINSAALLVRKPLTSFDAAELAQVIATNLTGAFTLAQAAHPYLRQSQGCLVNFASSSYTRGRAFYAAYSATKAGVVNLTQALAEEWAAERIRVVCINPERTRTPMRVRNFGAEPVDSLLDPDVVARATLQALCSPLTGVVFDVRRDA</sequence>
<reference evidence="9 10" key="1">
    <citation type="submission" date="2015-10" db="EMBL/GenBank/DDBJ databases">
        <title>Genome sequencing and analysis of members of genus Stenotrophomonas.</title>
        <authorList>
            <person name="Patil P.P."/>
            <person name="Midha S."/>
            <person name="Patil P.B."/>
        </authorList>
    </citation>
    <scope>NUCLEOTIDE SEQUENCE [LARGE SCALE GENOMIC DNA]</scope>
    <source>
        <strain evidence="9 10">JCM 16536</strain>
    </source>
</reference>
<dbReference type="AlphaFoldDB" id="A0A0R0AKJ3"/>
<feature type="site" description="Positions MEP for the nucleophilic attack" evidence="7">
    <location>
        <position position="232"/>
    </location>
</feature>
<dbReference type="UniPathway" id="UPA00056">
    <property type="reaction ID" value="UER00093"/>
</dbReference>
<dbReference type="SUPFAM" id="SSF51735">
    <property type="entry name" value="NAD(P)-binding Rossmann-fold domains"/>
    <property type="match status" value="1"/>
</dbReference>
<dbReference type="Pfam" id="PF01128">
    <property type="entry name" value="IspD"/>
    <property type="match status" value="1"/>
</dbReference>
<evidence type="ECO:0000256" key="3">
    <source>
        <dbReference type="ARBA" id="ARBA00009789"/>
    </source>
</evidence>
<name>A0A0R0AKJ3_9GAMM</name>
<comment type="similarity">
    <text evidence="8">Belongs to the short-chain dehydrogenases/reductases (SDR) family.</text>
</comment>
<comment type="similarity">
    <text evidence="3 7">Belongs to the IspD/TarI cytidylyltransferase family. IspD subfamily.</text>
</comment>
<evidence type="ECO:0000256" key="6">
    <source>
        <dbReference type="ARBA" id="ARBA00023229"/>
    </source>
</evidence>
<dbReference type="PANTHER" id="PTHR32125">
    <property type="entry name" value="2-C-METHYL-D-ERYTHRITOL 4-PHOSPHATE CYTIDYLYLTRANSFERASE, CHLOROPLASTIC"/>
    <property type="match status" value="1"/>
</dbReference>
<keyword evidence="10" id="KW-1185">Reference proteome</keyword>
<dbReference type="Pfam" id="PF00106">
    <property type="entry name" value="adh_short"/>
    <property type="match status" value="1"/>
</dbReference>
<dbReference type="Proteomes" id="UP000051802">
    <property type="component" value="Unassembled WGS sequence"/>
</dbReference>
<evidence type="ECO:0000313" key="9">
    <source>
        <dbReference type="EMBL" id="KRG41636.1"/>
    </source>
</evidence>
<dbReference type="PROSITE" id="PS01295">
    <property type="entry name" value="ISPD"/>
    <property type="match status" value="1"/>
</dbReference>
<dbReference type="SUPFAM" id="SSF53448">
    <property type="entry name" value="Nucleotide-diphospho-sugar transferases"/>
    <property type="match status" value="1"/>
</dbReference>
<dbReference type="PROSITE" id="PS00061">
    <property type="entry name" value="ADH_SHORT"/>
    <property type="match status" value="1"/>
</dbReference>
<dbReference type="RefSeq" id="WP_057647089.1">
    <property type="nucleotide sequence ID" value="NZ_LLXU01000087.1"/>
</dbReference>
<dbReference type="HAMAP" id="MF_00108">
    <property type="entry name" value="IspD"/>
    <property type="match status" value="1"/>
</dbReference>
<dbReference type="InterPro" id="IPR002347">
    <property type="entry name" value="SDR_fam"/>
</dbReference>
<dbReference type="EMBL" id="LLXU01000087">
    <property type="protein sequence ID" value="KRG41636.1"/>
    <property type="molecule type" value="Genomic_DNA"/>
</dbReference>
<keyword evidence="4 7" id="KW-0808">Transferase</keyword>
<dbReference type="InterPro" id="IPR034683">
    <property type="entry name" value="IspD/TarI"/>
</dbReference>
<dbReference type="PANTHER" id="PTHR32125:SF4">
    <property type="entry name" value="2-C-METHYL-D-ERYTHRITOL 4-PHOSPHATE CYTIDYLYLTRANSFERASE, CHLOROPLASTIC"/>
    <property type="match status" value="1"/>
</dbReference>
<dbReference type="CDD" id="cd05233">
    <property type="entry name" value="SDR_c"/>
    <property type="match status" value="1"/>
</dbReference>
<keyword evidence="6 7" id="KW-0414">Isoprene biosynthesis</keyword>
<dbReference type="InterPro" id="IPR018294">
    <property type="entry name" value="ISPD_synthase_CS"/>
</dbReference>
<dbReference type="PRINTS" id="PR00081">
    <property type="entry name" value="GDHRDH"/>
</dbReference>
<evidence type="ECO:0000256" key="8">
    <source>
        <dbReference type="RuleBase" id="RU000363"/>
    </source>
</evidence>
<dbReference type="InterPro" id="IPR012115">
    <property type="entry name" value="CDP-ribitol_syn"/>
</dbReference>
<dbReference type="GO" id="GO:0019288">
    <property type="term" value="P:isopentenyl diphosphate biosynthetic process, methylerythritol 4-phosphate pathway"/>
    <property type="evidence" value="ECO:0007669"/>
    <property type="project" value="UniProtKB-UniRule"/>
</dbReference>
<comment type="catalytic activity">
    <reaction evidence="1 7">
        <text>2-C-methyl-D-erythritol 4-phosphate + CTP + H(+) = 4-CDP-2-C-methyl-D-erythritol + diphosphate</text>
        <dbReference type="Rhea" id="RHEA:13429"/>
        <dbReference type="ChEBI" id="CHEBI:15378"/>
        <dbReference type="ChEBI" id="CHEBI:33019"/>
        <dbReference type="ChEBI" id="CHEBI:37563"/>
        <dbReference type="ChEBI" id="CHEBI:57823"/>
        <dbReference type="ChEBI" id="CHEBI:58262"/>
        <dbReference type="EC" id="2.7.7.60"/>
    </reaction>
</comment>
<comment type="pathway">
    <text evidence="2 7">Isoprenoid biosynthesis; isopentenyl diphosphate biosynthesis via DXP pathway; isopentenyl diphosphate from 1-deoxy-D-xylulose 5-phosphate: step 2/6.</text>
</comment>
<organism evidence="9 10">
    <name type="scientific">Stenotrophomonas panacihumi</name>
    <dbReference type="NCBI Taxonomy" id="676599"/>
    <lineage>
        <taxon>Bacteria</taxon>
        <taxon>Pseudomonadati</taxon>
        <taxon>Pseudomonadota</taxon>
        <taxon>Gammaproteobacteria</taxon>
        <taxon>Lysobacterales</taxon>
        <taxon>Lysobacteraceae</taxon>
        <taxon>Stenotrophomonas</taxon>
    </lineage>
</organism>
<evidence type="ECO:0000313" key="10">
    <source>
        <dbReference type="Proteomes" id="UP000051802"/>
    </source>
</evidence>
<dbReference type="STRING" id="676599.ARC20_01085"/>
<protein>
    <recommendedName>
        <fullName evidence="7">2-C-methyl-D-erythritol 4-phosphate cytidylyltransferase</fullName>
        <ecNumber evidence="7">2.7.7.60</ecNumber>
    </recommendedName>
    <alternativeName>
        <fullName evidence="7">4-diphosphocytidyl-2C-methyl-D-erythritol synthase</fullName>
    </alternativeName>
    <alternativeName>
        <fullName evidence="7">MEP cytidylyltransferase</fullName>
        <shortName evidence="7">MCT</shortName>
    </alternativeName>
</protein>
<keyword evidence="5 7" id="KW-0548">Nucleotidyltransferase</keyword>
<dbReference type="PIRSF" id="PIRSF036586">
    <property type="entry name" value="CDP-ribitol_syn"/>
    <property type="match status" value="1"/>
</dbReference>
<evidence type="ECO:0000256" key="4">
    <source>
        <dbReference type="ARBA" id="ARBA00022679"/>
    </source>
</evidence>
<feature type="site" description="Transition state stabilizer" evidence="7">
    <location>
        <position position="32"/>
    </location>
</feature>
<dbReference type="Gene3D" id="3.40.50.720">
    <property type="entry name" value="NAD(P)-binding Rossmann-like Domain"/>
    <property type="match status" value="1"/>
</dbReference>
<evidence type="ECO:0000256" key="5">
    <source>
        <dbReference type="ARBA" id="ARBA00022695"/>
    </source>
</evidence>
<dbReference type="EC" id="2.7.7.60" evidence="7"/>
<feature type="site" description="Positions MEP for the nucleophilic attack" evidence="7">
    <location>
        <position position="173"/>
    </location>
</feature>
<dbReference type="InterPro" id="IPR020904">
    <property type="entry name" value="Sc_DH/Rdtase_CS"/>
</dbReference>
<comment type="function">
    <text evidence="7">Catalyzes the formation of 4-diphosphocytidyl-2-C-methyl-D-erythritol from CTP and 2-C-methyl-D-erythritol 4-phosphate (MEP).</text>
</comment>
<dbReference type="GO" id="GO:0050518">
    <property type="term" value="F:2-C-methyl-D-erythritol 4-phosphate cytidylyltransferase activity"/>
    <property type="evidence" value="ECO:0007669"/>
    <property type="project" value="UniProtKB-UniRule"/>
</dbReference>
<dbReference type="CDD" id="cd02516">
    <property type="entry name" value="CDP-ME_synthetase"/>
    <property type="match status" value="1"/>
</dbReference>
<dbReference type="FunFam" id="3.90.550.10:FF:000003">
    <property type="entry name" value="2-C-methyl-D-erythritol 4-phosphate cytidylyltransferase"/>
    <property type="match status" value="1"/>
</dbReference>
<accession>A0A0R0AKJ3</accession>
<evidence type="ECO:0000256" key="2">
    <source>
        <dbReference type="ARBA" id="ARBA00004787"/>
    </source>
</evidence>
<dbReference type="InterPro" id="IPR029044">
    <property type="entry name" value="Nucleotide-diphossugar_trans"/>
</dbReference>
<dbReference type="InterPro" id="IPR050088">
    <property type="entry name" value="IspD/TarI_cytidylyltransf_bact"/>
</dbReference>
<dbReference type="InterPro" id="IPR001228">
    <property type="entry name" value="IspD"/>
</dbReference>
<proteinExistence type="inferred from homology"/>
<dbReference type="InterPro" id="IPR036291">
    <property type="entry name" value="NAD(P)-bd_dom_sf"/>
</dbReference>
<gene>
    <name evidence="7" type="primary">ispD</name>
    <name evidence="9" type="ORF">ARC20_01085</name>
</gene>
<dbReference type="Gene3D" id="3.90.550.10">
    <property type="entry name" value="Spore Coat Polysaccharide Biosynthesis Protein SpsA, Chain A"/>
    <property type="match status" value="1"/>
</dbReference>
<comment type="caution">
    <text evidence="9">The sequence shown here is derived from an EMBL/GenBank/DDBJ whole genome shotgun (WGS) entry which is preliminary data.</text>
</comment>
<evidence type="ECO:0000256" key="7">
    <source>
        <dbReference type="HAMAP-Rule" id="MF_00108"/>
    </source>
</evidence>
<dbReference type="PRINTS" id="PR00080">
    <property type="entry name" value="SDRFAMILY"/>
</dbReference>
<dbReference type="OrthoDB" id="9806837at2"/>
<evidence type="ECO:0000256" key="1">
    <source>
        <dbReference type="ARBA" id="ARBA00001282"/>
    </source>
</evidence>